<reference evidence="1 2" key="1">
    <citation type="submission" date="2019-04" db="EMBL/GenBank/DDBJ databases">
        <authorList>
            <person name="Dong K."/>
        </authorList>
    </citation>
    <scope>NUCLEOTIDE SEQUENCE [LARGE SCALE GENOMIC DNA]</scope>
    <source>
        <strain evidence="2">dk3543</strain>
    </source>
</reference>
<dbReference type="InterPro" id="IPR019675">
    <property type="entry name" value="DUF2550"/>
</dbReference>
<proteinExistence type="predicted"/>
<dbReference type="Pfam" id="PF10739">
    <property type="entry name" value="DUF2550"/>
    <property type="match status" value="1"/>
</dbReference>
<sequence length="144" mass="16246">MGVLLVLLLLVLVVVAVWLVVRRRTISRDGATFELSHRVRDQRPGRGWVLGVGRYTGESLEWFRIFSLSPRPMRVWNRDEIAYVARREPEGPEEGSLYAGHVVVVCQTPNGDVELAMSESSLMGFQSWLESGPPGTNWDAKPLR</sequence>
<dbReference type="EMBL" id="SZPY01000004">
    <property type="protein sequence ID" value="TKI60949.1"/>
    <property type="molecule type" value="Genomic_DNA"/>
</dbReference>
<evidence type="ECO:0000313" key="1">
    <source>
        <dbReference type="EMBL" id="TKI60949.1"/>
    </source>
</evidence>
<accession>A0A4U2YIR8</accession>
<dbReference type="OrthoDB" id="4793422at2"/>
<dbReference type="Proteomes" id="UP000307808">
    <property type="component" value="Unassembled WGS sequence"/>
</dbReference>
<organism evidence="1 2">
    <name type="scientific">Nocardioides jishulii</name>
    <dbReference type="NCBI Taxonomy" id="2575440"/>
    <lineage>
        <taxon>Bacteria</taxon>
        <taxon>Bacillati</taxon>
        <taxon>Actinomycetota</taxon>
        <taxon>Actinomycetes</taxon>
        <taxon>Propionibacteriales</taxon>
        <taxon>Nocardioidaceae</taxon>
        <taxon>Nocardioides</taxon>
    </lineage>
</organism>
<protein>
    <submittedName>
        <fullName evidence="1">DUF2550 family protein</fullName>
    </submittedName>
</protein>
<dbReference type="AlphaFoldDB" id="A0A4U2YIR8"/>
<comment type="caution">
    <text evidence="1">The sequence shown here is derived from an EMBL/GenBank/DDBJ whole genome shotgun (WGS) entry which is preliminary data.</text>
</comment>
<evidence type="ECO:0000313" key="2">
    <source>
        <dbReference type="Proteomes" id="UP000307808"/>
    </source>
</evidence>
<name>A0A4U2YIR8_9ACTN</name>
<keyword evidence="2" id="KW-1185">Reference proteome</keyword>
<gene>
    <name evidence="1" type="ORF">FC770_14395</name>
</gene>